<evidence type="ECO:0000313" key="3">
    <source>
        <dbReference type="Proteomes" id="UP001595710"/>
    </source>
</evidence>
<reference evidence="3" key="1">
    <citation type="journal article" date="2019" name="Int. J. Syst. Evol. Microbiol.">
        <title>The Global Catalogue of Microorganisms (GCM) 10K type strain sequencing project: providing services to taxonomists for standard genome sequencing and annotation.</title>
        <authorList>
            <consortium name="The Broad Institute Genomics Platform"/>
            <consortium name="The Broad Institute Genome Sequencing Center for Infectious Disease"/>
            <person name="Wu L."/>
            <person name="Ma J."/>
        </authorList>
    </citation>
    <scope>NUCLEOTIDE SEQUENCE [LARGE SCALE GENOMIC DNA]</scope>
    <source>
        <strain evidence="3">CECT 8288</strain>
    </source>
</reference>
<proteinExistence type="predicted"/>
<accession>A0ABV7WU89</accession>
<keyword evidence="3" id="KW-1185">Reference proteome</keyword>
<dbReference type="Proteomes" id="UP001595710">
    <property type="component" value="Unassembled WGS sequence"/>
</dbReference>
<dbReference type="EMBL" id="JBHRYN010000012">
    <property type="protein sequence ID" value="MFC3702419.1"/>
    <property type="molecule type" value="Genomic_DNA"/>
</dbReference>
<dbReference type="Pfam" id="PF09951">
    <property type="entry name" value="Imm33"/>
    <property type="match status" value="1"/>
</dbReference>
<comment type="caution">
    <text evidence="2">The sequence shown here is derived from an EMBL/GenBank/DDBJ whole genome shotgun (WGS) entry which is preliminary data.</text>
</comment>
<protein>
    <submittedName>
        <fullName evidence="2">DUF2185 domain-containing protein</fullName>
    </submittedName>
</protein>
<evidence type="ECO:0000313" key="2">
    <source>
        <dbReference type="EMBL" id="MFC3702419.1"/>
    </source>
</evidence>
<name>A0ABV7WU89_9GAMM</name>
<dbReference type="RefSeq" id="WP_215998979.1">
    <property type="nucleotide sequence ID" value="NZ_JBHRYN010000012.1"/>
</dbReference>
<feature type="domain" description="Immunity protein Imm33" evidence="1">
    <location>
        <begin position="16"/>
        <end position="104"/>
    </location>
</feature>
<evidence type="ECO:0000259" key="1">
    <source>
        <dbReference type="Pfam" id="PF09951"/>
    </source>
</evidence>
<dbReference type="InterPro" id="IPR018689">
    <property type="entry name" value="Imm33_dom"/>
</dbReference>
<gene>
    <name evidence="2" type="ORF">ACFOND_12285</name>
</gene>
<sequence length="111" mass="12732">MINELRPESSSTGHLCLASSMILNESPMPIRFFYKEDPQHVNDTGFRFYSGLETDEFLMEENAACVAPLDCLERLDPTISELVEMSQVGTVWERLPESNDWVEVLDYEIPD</sequence>
<organism evidence="2 3">
    <name type="scientific">Reinekea marina</name>
    <dbReference type="NCBI Taxonomy" id="1310421"/>
    <lineage>
        <taxon>Bacteria</taxon>
        <taxon>Pseudomonadati</taxon>
        <taxon>Pseudomonadota</taxon>
        <taxon>Gammaproteobacteria</taxon>
        <taxon>Oceanospirillales</taxon>
        <taxon>Saccharospirillaceae</taxon>
        <taxon>Reinekea</taxon>
    </lineage>
</organism>